<dbReference type="InterPro" id="IPR003838">
    <property type="entry name" value="ABC3_permease_C"/>
</dbReference>
<sequence>MKFSKLALRNVKKSYKDYFVYFMTLMFSVCLFYTFNSFSSQEQVLNLSTSQSTVLKTVGQFMNVLSVFVAIVLAFLILYANNFLIRRRKQEFGIYMLLGMPKRDISRILVYETMAVGFLSLLSGLLLGGLCSQLLGVFSAGMLQVSMSFRLMFSIPSAITTIVSFTVIFVIIMLLNTRVIAKVKLIDLLQSKKKMEKARIRRPWVSVLVLLISLTLLGTAYYLATSSLQTFAVMLVPILMIGGIGTILFFMSLSGFLLQFIRFSKRTYYRNLHMVVLRQINAKISSASTSMGIVCLMLLLAIGALSCGFSLQHSLVDSVDQTTPYMYTYMQDENISEKDMKQLLSLQEVKRWNKVNVYTEKETLKTILPLMEGYDTDKLYAGAPLEYISLSEYNTAMEAQGNKPVSIDSREAFFISAKDDILDALTTAGEEHKLIAVYGQKLKLVNAQKTSSFLCTSPMPEIMLALVVPDAIVQSQAIDRTYWNIDLASEAQTSAYQTRVEKNFTDYAKQTGMQDYRYSGTTRDEVRESSLGSGMLFVYIGLYLGIVFLVSSAAVLALQQLSDADDSKSNYDILRKIGTPQRMIDHSILGQIAIYFMLPLSLAIVHAMVGVPVVSGAFSFLFGLQNMWKTNLMTAGVVLLIYGTYFLITYYGYRMAVQGPKHKQKKLSD</sequence>
<dbReference type="OrthoDB" id="9781780at2"/>
<keyword evidence="6" id="KW-0813">Transport</keyword>
<feature type="domain" description="ABC3 transporter permease C-terminal" evidence="7">
    <location>
        <begin position="64"/>
        <end position="183"/>
    </location>
</feature>
<evidence type="ECO:0000313" key="9">
    <source>
        <dbReference type="Proteomes" id="UP000260025"/>
    </source>
</evidence>
<keyword evidence="3 6" id="KW-0812">Transmembrane</keyword>
<evidence type="ECO:0000259" key="7">
    <source>
        <dbReference type="Pfam" id="PF02687"/>
    </source>
</evidence>
<keyword evidence="2 6" id="KW-1003">Cell membrane</keyword>
<dbReference type="PANTHER" id="PTHR46795">
    <property type="entry name" value="ABC TRANSPORTER PERMEASE-RELATED-RELATED"/>
    <property type="match status" value="1"/>
</dbReference>
<dbReference type="EMBL" id="QVEV01000017">
    <property type="protein sequence ID" value="RGC14817.1"/>
    <property type="molecule type" value="Genomic_DNA"/>
</dbReference>
<protein>
    <submittedName>
        <fullName evidence="8">ABC transporter permease</fullName>
    </submittedName>
</protein>
<comment type="similarity">
    <text evidence="6">Belongs to the ABC-4 integral membrane protein family.</text>
</comment>
<feature type="transmembrane region" description="Helical" evidence="6">
    <location>
        <begin position="108"/>
        <end position="135"/>
    </location>
</feature>
<evidence type="ECO:0000256" key="6">
    <source>
        <dbReference type="PIRNR" id="PIRNR018968"/>
    </source>
</evidence>
<evidence type="ECO:0000256" key="4">
    <source>
        <dbReference type="ARBA" id="ARBA00022989"/>
    </source>
</evidence>
<proteinExistence type="inferred from homology"/>
<evidence type="ECO:0000256" key="2">
    <source>
        <dbReference type="ARBA" id="ARBA00022475"/>
    </source>
</evidence>
<feature type="transmembrane region" description="Helical" evidence="6">
    <location>
        <begin position="20"/>
        <end position="38"/>
    </location>
</feature>
<keyword evidence="4 6" id="KW-1133">Transmembrane helix</keyword>
<dbReference type="GO" id="GO:0005886">
    <property type="term" value="C:plasma membrane"/>
    <property type="evidence" value="ECO:0007669"/>
    <property type="project" value="UniProtKB-SubCell"/>
</dbReference>
<dbReference type="Proteomes" id="UP000260025">
    <property type="component" value="Unassembled WGS sequence"/>
</dbReference>
<organism evidence="8 9">
    <name type="scientific">Clostridium innocuum</name>
    <dbReference type="NCBI Taxonomy" id="1522"/>
    <lineage>
        <taxon>Bacteria</taxon>
        <taxon>Bacillati</taxon>
        <taxon>Bacillota</taxon>
        <taxon>Clostridia</taxon>
        <taxon>Eubacteriales</taxon>
        <taxon>Clostridiaceae</taxon>
        <taxon>Clostridium</taxon>
    </lineage>
</organism>
<dbReference type="PIRSF" id="PIRSF018968">
    <property type="entry name" value="ABC_permease_BceB"/>
    <property type="match status" value="1"/>
</dbReference>
<dbReference type="Pfam" id="PF02687">
    <property type="entry name" value="FtsX"/>
    <property type="match status" value="1"/>
</dbReference>
<feature type="transmembrane region" description="Helical" evidence="6">
    <location>
        <begin position="58"/>
        <end position="80"/>
    </location>
</feature>
<feature type="transmembrane region" description="Helical" evidence="6">
    <location>
        <begin position="632"/>
        <end position="653"/>
    </location>
</feature>
<feature type="transmembrane region" description="Helical" evidence="6">
    <location>
        <begin position="284"/>
        <end position="305"/>
    </location>
</feature>
<accession>A0A3E2VUJ4</accession>
<feature type="transmembrane region" description="Helical" evidence="6">
    <location>
        <begin position="592"/>
        <end position="620"/>
    </location>
</feature>
<name>A0A3E2VUJ4_CLOIN</name>
<evidence type="ECO:0000313" key="8">
    <source>
        <dbReference type="EMBL" id="RGC14817.1"/>
    </source>
</evidence>
<dbReference type="GO" id="GO:0055085">
    <property type="term" value="P:transmembrane transport"/>
    <property type="evidence" value="ECO:0007669"/>
    <property type="project" value="UniProtKB-UniRule"/>
</dbReference>
<feature type="transmembrane region" description="Helical" evidence="6">
    <location>
        <begin position="230"/>
        <end position="263"/>
    </location>
</feature>
<comment type="caution">
    <text evidence="8">The sequence shown here is derived from an EMBL/GenBank/DDBJ whole genome shotgun (WGS) entry which is preliminary data.</text>
</comment>
<evidence type="ECO:0000256" key="5">
    <source>
        <dbReference type="ARBA" id="ARBA00023136"/>
    </source>
</evidence>
<feature type="transmembrane region" description="Helical" evidence="6">
    <location>
        <begin position="203"/>
        <end position="224"/>
    </location>
</feature>
<gene>
    <name evidence="8" type="ORF">DXA38_12160</name>
</gene>
<dbReference type="InterPro" id="IPR052536">
    <property type="entry name" value="ABC-4_Integral_Memb_Prot"/>
</dbReference>
<dbReference type="RefSeq" id="WP_117443403.1">
    <property type="nucleotide sequence ID" value="NZ_JAJFEN010000014.1"/>
</dbReference>
<feature type="transmembrane region" description="Helical" evidence="6">
    <location>
        <begin position="155"/>
        <end position="175"/>
    </location>
</feature>
<dbReference type="AlphaFoldDB" id="A0A3E2VUJ4"/>
<feature type="transmembrane region" description="Helical" evidence="6">
    <location>
        <begin position="536"/>
        <end position="558"/>
    </location>
</feature>
<dbReference type="PANTHER" id="PTHR46795:SF3">
    <property type="entry name" value="ABC TRANSPORTER PERMEASE"/>
    <property type="match status" value="1"/>
</dbReference>
<evidence type="ECO:0000256" key="3">
    <source>
        <dbReference type="ARBA" id="ARBA00022692"/>
    </source>
</evidence>
<dbReference type="InterPro" id="IPR027022">
    <property type="entry name" value="ABC_permease_BceB-typ"/>
</dbReference>
<reference evidence="8 9" key="1">
    <citation type="submission" date="2018-08" db="EMBL/GenBank/DDBJ databases">
        <title>A genome reference for cultivated species of the human gut microbiota.</title>
        <authorList>
            <person name="Zou Y."/>
            <person name="Xue W."/>
            <person name="Luo G."/>
        </authorList>
    </citation>
    <scope>NUCLEOTIDE SEQUENCE [LARGE SCALE GENOMIC DNA]</scope>
    <source>
        <strain evidence="8 9">OF01-2LB</strain>
    </source>
</reference>
<comment type="subcellular location">
    <subcellularLocation>
        <location evidence="1 6">Cell membrane</location>
        <topology evidence="1 6">Multi-pass membrane protein</topology>
    </subcellularLocation>
</comment>
<evidence type="ECO:0000256" key="1">
    <source>
        <dbReference type="ARBA" id="ARBA00004651"/>
    </source>
</evidence>
<keyword evidence="5 6" id="KW-0472">Membrane</keyword>